<dbReference type="Gene3D" id="1.10.10.10">
    <property type="entry name" value="Winged helix-like DNA-binding domain superfamily/Winged helix DNA-binding domain"/>
    <property type="match status" value="1"/>
</dbReference>
<accession>A0ABX3JME9</accession>
<dbReference type="GO" id="GO:0032259">
    <property type="term" value="P:methylation"/>
    <property type="evidence" value="ECO:0007669"/>
    <property type="project" value="UniProtKB-KW"/>
</dbReference>
<dbReference type="Gene3D" id="1.10.287.1350">
    <property type="match status" value="1"/>
</dbReference>
<dbReference type="PROSITE" id="PS51683">
    <property type="entry name" value="SAM_OMT_II"/>
    <property type="match status" value="1"/>
</dbReference>
<dbReference type="SUPFAM" id="SSF46785">
    <property type="entry name" value="Winged helix' DNA-binding domain"/>
    <property type="match status" value="1"/>
</dbReference>
<organism evidence="6 7">
    <name type="scientific">Amycolatopsis azurea DSM 43854</name>
    <dbReference type="NCBI Taxonomy" id="1238180"/>
    <lineage>
        <taxon>Bacteria</taxon>
        <taxon>Bacillati</taxon>
        <taxon>Actinomycetota</taxon>
        <taxon>Actinomycetes</taxon>
        <taxon>Pseudonocardiales</taxon>
        <taxon>Pseudonocardiaceae</taxon>
        <taxon>Amycolatopsis</taxon>
    </lineage>
</organism>
<dbReference type="CDD" id="cd02440">
    <property type="entry name" value="AdoMet_MTases"/>
    <property type="match status" value="1"/>
</dbReference>
<feature type="domain" description="O-methyltransferase C-terminal" evidence="4">
    <location>
        <begin position="113"/>
        <end position="312"/>
    </location>
</feature>
<dbReference type="Pfam" id="PF00891">
    <property type="entry name" value="Methyltransf_2"/>
    <property type="match status" value="1"/>
</dbReference>
<dbReference type="InterPro" id="IPR016461">
    <property type="entry name" value="COMT-like"/>
</dbReference>
<evidence type="ECO:0000256" key="1">
    <source>
        <dbReference type="ARBA" id="ARBA00022603"/>
    </source>
</evidence>
<dbReference type="Gene3D" id="3.40.50.150">
    <property type="entry name" value="Vaccinia Virus protein VP39"/>
    <property type="match status" value="1"/>
</dbReference>
<protein>
    <submittedName>
        <fullName evidence="6">Methyltransferase</fullName>
    </submittedName>
</protein>
<dbReference type="InterPro" id="IPR012967">
    <property type="entry name" value="COMT_dimerisation"/>
</dbReference>
<dbReference type="EMBL" id="MUXN01000002">
    <property type="protein sequence ID" value="OOC08044.1"/>
    <property type="molecule type" value="Genomic_DNA"/>
</dbReference>
<dbReference type="GO" id="GO:0008168">
    <property type="term" value="F:methyltransferase activity"/>
    <property type="evidence" value="ECO:0007669"/>
    <property type="project" value="UniProtKB-KW"/>
</dbReference>
<sequence>MNQPTVKRSIMPLADLATPMAVRVAATLGLAEHAGTAGATAERLASLTGTSAPALSRLLDHLVAMEVFDLDTESGRYRPTDLGAQLREDAPEGIKPLLDITCAGGRAELAFVDLLEVMTSGAPAYPHRYGRDFWADLDAEPKLRTSFDAQMNWRFREQAPLIARQYDWSRFPDIVDVGGGDGPLLIEILRAHPGVRGRILDLPPTAAAAAERLKVAGLDDRASAVPGSFFDPLPTGADAYLLSDILHDWDDEHAREILIGCRRAAAPNGSVVLIEPVRGHGADTAIDLFMLMCFGSKERTVEELTGLATGCGLAFRGAVPVTDGRWALEFTVAS</sequence>
<dbReference type="RefSeq" id="WP_039916142.1">
    <property type="nucleotide sequence ID" value="NZ_ANMG01000010.1"/>
</dbReference>
<dbReference type="InterPro" id="IPR036390">
    <property type="entry name" value="WH_DNA-bd_sf"/>
</dbReference>
<evidence type="ECO:0000313" key="7">
    <source>
        <dbReference type="Proteomes" id="UP000188551"/>
    </source>
</evidence>
<comment type="caution">
    <text evidence="6">The sequence shown here is derived from an EMBL/GenBank/DDBJ whole genome shotgun (WGS) entry which is preliminary data.</text>
</comment>
<keyword evidence="3" id="KW-0949">S-adenosyl-L-methionine</keyword>
<dbReference type="SUPFAM" id="SSF53335">
    <property type="entry name" value="S-adenosyl-L-methionine-dependent methyltransferases"/>
    <property type="match status" value="1"/>
</dbReference>
<keyword evidence="2" id="KW-0808">Transferase</keyword>
<reference evidence="6 7" key="1">
    <citation type="submission" date="2017-02" db="EMBL/GenBank/DDBJ databases">
        <title>Amycolatopsis azurea DSM 43854 draft genome.</title>
        <authorList>
            <person name="Mayilraj S."/>
        </authorList>
    </citation>
    <scope>NUCLEOTIDE SEQUENCE [LARGE SCALE GENOMIC DNA]</scope>
    <source>
        <strain evidence="6 7">DSM 43854</strain>
    </source>
</reference>
<evidence type="ECO:0000259" key="5">
    <source>
        <dbReference type="Pfam" id="PF08100"/>
    </source>
</evidence>
<evidence type="ECO:0000256" key="2">
    <source>
        <dbReference type="ARBA" id="ARBA00022679"/>
    </source>
</evidence>
<keyword evidence="7" id="KW-1185">Reference proteome</keyword>
<evidence type="ECO:0000313" key="6">
    <source>
        <dbReference type="EMBL" id="OOC08044.1"/>
    </source>
</evidence>
<dbReference type="Pfam" id="PF08100">
    <property type="entry name" value="Dimerisation"/>
    <property type="match status" value="1"/>
</dbReference>
<dbReference type="InterPro" id="IPR029063">
    <property type="entry name" value="SAM-dependent_MTases_sf"/>
</dbReference>
<gene>
    <name evidence="6" type="ORF">B0293_03935</name>
</gene>
<dbReference type="Proteomes" id="UP000188551">
    <property type="component" value="Unassembled WGS sequence"/>
</dbReference>
<evidence type="ECO:0000259" key="4">
    <source>
        <dbReference type="Pfam" id="PF00891"/>
    </source>
</evidence>
<dbReference type="PANTHER" id="PTHR43712:SF2">
    <property type="entry name" value="O-METHYLTRANSFERASE CICE"/>
    <property type="match status" value="1"/>
</dbReference>
<evidence type="ECO:0000256" key="3">
    <source>
        <dbReference type="ARBA" id="ARBA00022691"/>
    </source>
</evidence>
<name>A0ABX3JME9_9PSEU</name>
<proteinExistence type="predicted"/>
<feature type="domain" description="O-methyltransferase dimerisation" evidence="5">
    <location>
        <begin position="17"/>
        <end position="84"/>
    </location>
</feature>
<dbReference type="InterPro" id="IPR036388">
    <property type="entry name" value="WH-like_DNA-bd_sf"/>
</dbReference>
<keyword evidence="1 6" id="KW-0489">Methyltransferase</keyword>
<dbReference type="PIRSF" id="PIRSF005739">
    <property type="entry name" value="O-mtase"/>
    <property type="match status" value="1"/>
</dbReference>
<dbReference type="PANTHER" id="PTHR43712">
    <property type="entry name" value="PUTATIVE (AFU_ORTHOLOGUE AFUA_4G14580)-RELATED"/>
    <property type="match status" value="1"/>
</dbReference>
<dbReference type="InterPro" id="IPR001077">
    <property type="entry name" value="COMT_C"/>
</dbReference>